<accession>A0A5C3KRA4</accession>
<dbReference type="EMBL" id="ML210225">
    <property type="protein sequence ID" value="TFK23130.1"/>
    <property type="molecule type" value="Genomic_DNA"/>
</dbReference>
<dbReference type="OrthoDB" id="10054765at2759"/>
<dbReference type="InterPro" id="IPR009003">
    <property type="entry name" value="Peptidase_S1_PA"/>
</dbReference>
<keyword evidence="3" id="KW-1185">Reference proteome</keyword>
<gene>
    <name evidence="2" type="ORF">FA15DRAFT_594957</name>
</gene>
<dbReference type="AlphaFoldDB" id="A0A5C3KRA4"/>
<dbReference type="STRING" id="230819.A0A5C3KRA4"/>
<sequence>MLRPRCSQLNRVQRLARRSYFSQTKPTNLATVSPSIIPNAEPPPPPKPVQPFAPQSKTPYLDGQVLQALARQPQTSLRDIIGHYLDETGNVLDVALPYESRPSNERKVMFGDNASSREVVTIAHCAQDEKKQHKITVSSGFALNFPSPAEGETLVVTCAHTLEEIRQSPLLRMKEFPPSDPSHHVATGTFVCIGSGDSMKLYPATGIVSALPRSDVVIISCKLPKDTLKSLPLSPYPVPAGRKIRAHFVSQEPTYGNGWVPWIGDTWGKWTQGMVLGYRDFAGQETQPGTYDALSHMLFTPFPTAGSSGGPIVDEESGAVVGMMLGSRMDNQVAGVRGWGIPSETIFEVSVLLSALNCM</sequence>
<proteinExistence type="predicted"/>
<evidence type="ECO:0000313" key="3">
    <source>
        <dbReference type="Proteomes" id="UP000307440"/>
    </source>
</evidence>
<dbReference type="Proteomes" id="UP000307440">
    <property type="component" value="Unassembled WGS sequence"/>
</dbReference>
<dbReference type="SUPFAM" id="SSF50494">
    <property type="entry name" value="Trypsin-like serine proteases"/>
    <property type="match status" value="1"/>
</dbReference>
<evidence type="ECO:0000256" key="1">
    <source>
        <dbReference type="SAM" id="MobiDB-lite"/>
    </source>
</evidence>
<feature type="region of interest" description="Disordered" evidence="1">
    <location>
        <begin position="30"/>
        <end position="55"/>
    </location>
</feature>
<protein>
    <recommendedName>
        <fullName evidence="4">Trypsin-like serine protease</fullName>
    </recommendedName>
</protein>
<name>A0A5C3KRA4_COPMA</name>
<feature type="compositionally biased region" description="Pro residues" evidence="1">
    <location>
        <begin position="40"/>
        <end position="51"/>
    </location>
</feature>
<organism evidence="2 3">
    <name type="scientific">Coprinopsis marcescibilis</name>
    <name type="common">Agaric fungus</name>
    <name type="synonym">Psathyrella marcescibilis</name>
    <dbReference type="NCBI Taxonomy" id="230819"/>
    <lineage>
        <taxon>Eukaryota</taxon>
        <taxon>Fungi</taxon>
        <taxon>Dikarya</taxon>
        <taxon>Basidiomycota</taxon>
        <taxon>Agaricomycotina</taxon>
        <taxon>Agaricomycetes</taxon>
        <taxon>Agaricomycetidae</taxon>
        <taxon>Agaricales</taxon>
        <taxon>Agaricineae</taxon>
        <taxon>Psathyrellaceae</taxon>
        <taxon>Coprinopsis</taxon>
    </lineage>
</organism>
<evidence type="ECO:0000313" key="2">
    <source>
        <dbReference type="EMBL" id="TFK23130.1"/>
    </source>
</evidence>
<reference evidence="2 3" key="1">
    <citation type="journal article" date="2019" name="Nat. Ecol. Evol.">
        <title>Megaphylogeny resolves global patterns of mushroom evolution.</title>
        <authorList>
            <person name="Varga T."/>
            <person name="Krizsan K."/>
            <person name="Foldi C."/>
            <person name="Dima B."/>
            <person name="Sanchez-Garcia M."/>
            <person name="Sanchez-Ramirez S."/>
            <person name="Szollosi G.J."/>
            <person name="Szarkandi J.G."/>
            <person name="Papp V."/>
            <person name="Albert L."/>
            <person name="Andreopoulos W."/>
            <person name="Angelini C."/>
            <person name="Antonin V."/>
            <person name="Barry K.W."/>
            <person name="Bougher N.L."/>
            <person name="Buchanan P."/>
            <person name="Buyck B."/>
            <person name="Bense V."/>
            <person name="Catcheside P."/>
            <person name="Chovatia M."/>
            <person name="Cooper J."/>
            <person name="Damon W."/>
            <person name="Desjardin D."/>
            <person name="Finy P."/>
            <person name="Geml J."/>
            <person name="Haridas S."/>
            <person name="Hughes K."/>
            <person name="Justo A."/>
            <person name="Karasinski D."/>
            <person name="Kautmanova I."/>
            <person name="Kiss B."/>
            <person name="Kocsube S."/>
            <person name="Kotiranta H."/>
            <person name="LaButti K.M."/>
            <person name="Lechner B.E."/>
            <person name="Liimatainen K."/>
            <person name="Lipzen A."/>
            <person name="Lukacs Z."/>
            <person name="Mihaltcheva S."/>
            <person name="Morgado L.N."/>
            <person name="Niskanen T."/>
            <person name="Noordeloos M.E."/>
            <person name="Ohm R.A."/>
            <person name="Ortiz-Santana B."/>
            <person name="Ovrebo C."/>
            <person name="Racz N."/>
            <person name="Riley R."/>
            <person name="Savchenko A."/>
            <person name="Shiryaev A."/>
            <person name="Soop K."/>
            <person name="Spirin V."/>
            <person name="Szebenyi C."/>
            <person name="Tomsovsky M."/>
            <person name="Tulloss R.E."/>
            <person name="Uehling J."/>
            <person name="Grigoriev I.V."/>
            <person name="Vagvolgyi C."/>
            <person name="Papp T."/>
            <person name="Martin F.M."/>
            <person name="Miettinen O."/>
            <person name="Hibbett D.S."/>
            <person name="Nagy L.G."/>
        </authorList>
    </citation>
    <scope>NUCLEOTIDE SEQUENCE [LARGE SCALE GENOMIC DNA]</scope>
    <source>
        <strain evidence="2 3">CBS 121175</strain>
    </source>
</reference>
<dbReference type="Pfam" id="PF13365">
    <property type="entry name" value="Trypsin_2"/>
    <property type="match status" value="1"/>
</dbReference>
<evidence type="ECO:0008006" key="4">
    <source>
        <dbReference type="Google" id="ProtNLM"/>
    </source>
</evidence>